<evidence type="ECO:0000313" key="1">
    <source>
        <dbReference type="EMBL" id="KAE9629014.1"/>
    </source>
</evidence>
<dbReference type="RefSeq" id="WP_158980170.1">
    <property type="nucleotide sequence ID" value="NZ_WSFO01000008.1"/>
</dbReference>
<organism evidence="1 2">
    <name type="scientific">Parasedimentitalea maritima</name>
    <dbReference type="NCBI Taxonomy" id="2578117"/>
    <lineage>
        <taxon>Bacteria</taxon>
        <taxon>Pseudomonadati</taxon>
        <taxon>Pseudomonadota</taxon>
        <taxon>Alphaproteobacteria</taxon>
        <taxon>Rhodobacterales</taxon>
        <taxon>Paracoccaceae</taxon>
        <taxon>Parasedimentitalea</taxon>
    </lineage>
</organism>
<sequence length="525" mass="59031">MHPPTGPVFGVSYAETICAARGWSFSEVFRSQFRILPAGAASPQGWSSSQVENWTLQHCPSLLRTELLSKDGTVIGLVLGVAITAHGSILEGSFRFEESLSLPDLEVFISSLAGRFVVLLATGTAQRLYFDPVAGMTAVFNPETRCTGSSVPLVINDELLPNQDIDPTVFEFGRDLYMLGETCDQRVTRVMGNHYLDLSTFELTRHWPTADLNFEEFEGSRHIAFRRIYEKLSLNIEALTNRFSCALPITGGLDSRLLLSAARPHLRKIKSYYAHRINWATELDCEIGTMIAREMNLPYQVISNEAAHFHQDMTEVETRDLRDQIRLRTGFEQDGISDDTVRAVALTPDCDIVLRGNVIELTRANKWPATGWKQTPTAEIGLHRLMNCRVGELLPKIGEDRYNRLLARYEKWMSGLPASTHARLYDLAHVEIFLPSAGSNAFYWPTNAFFLNPFNDRTLIHLTTQMAPRARYRQRLVDALVQWGCPELQDIPFHGDAKANLKTARKSGLAVTLSTWRDALNGRVS</sequence>
<evidence type="ECO:0000313" key="2">
    <source>
        <dbReference type="Proteomes" id="UP000441586"/>
    </source>
</evidence>
<accession>A0A6A4RG78</accession>
<dbReference type="Proteomes" id="UP000441586">
    <property type="component" value="Unassembled WGS sequence"/>
</dbReference>
<reference evidence="1 2" key="1">
    <citation type="submission" date="2019-12" db="EMBL/GenBank/DDBJ databases">
        <authorList>
            <person name="Zhang Y.-J."/>
        </authorList>
    </citation>
    <scope>NUCLEOTIDE SEQUENCE [LARGE SCALE GENOMIC DNA]</scope>
    <source>
        <strain evidence="1 2">H18S-6</strain>
    </source>
</reference>
<protein>
    <recommendedName>
        <fullName evidence="3">Asparagine synthase (Glutamine-hydrolysing)</fullName>
    </recommendedName>
</protein>
<dbReference type="EMBL" id="WSFO01000008">
    <property type="protein sequence ID" value="KAE9629014.1"/>
    <property type="molecule type" value="Genomic_DNA"/>
</dbReference>
<comment type="caution">
    <text evidence="1">The sequence shown here is derived from an EMBL/GenBank/DDBJ whole genome shotgun (WGS) entry which is preliminary data.</text>
</comment>
<proteinExistence type="predicted"/>
<evidence type="ECO:0008006" key="3">
    <source>
        <dbReference type="Google" id="ProtNLM"/>
    </source>
</evidence>
<name>A0A6A4RG78_9RHOB</name>
<gene>
    <name evidence="1" type="ORF">GP644_14715</name>
</gene>
<dbReference type="AlphaFoldDB" id="A0A6A4RG78"/>